<dbReference type="EMBL" id="JAKIXB020000007">
    <property type="protein sequence ID" value="KAL1607181.1"/>
    <property type="molecule type" value="Genomic_DNA"/>
</dbReference>
<evidence type="ECO:0000313" key="2">
    <source>
        <dbReference type="EMBL" id="KAL1607181.1"/>
    </source>
</evidence>
<gene>
    <name evidence="2" type="ORF">SLS59_002885</name>
</gene>
<sequence length="264" mass="28707">MLTRNLLHRIFRHSPRQKVSEDTLPRRFKQPAAERAGPAVEASSGPASPYKERKVAMYTIAPAPKTPEPFGLENIAKEDADDTSSPNDTASLTETLASLELETSTFSARELVRATLDEAKTAATFHLDTINTTLALLEALDGFSNIGPPTGTPLHLRVPAAAKGSSTAEGLGPKKRKLSVDGDLAPNHLCSWRTDALAKIAILSEKEGELIMLQRDLHQKDVETDELKQRLASHEGNLQAIFGYHKIETAETVAAKNKSIRGLE</sequence>
<comment type="caution">
    <text evidence="2">The sequence shown here is derived from an EMBL/GenBank/DDBJ whole genome shotgun (WGS) entry which is preliminary data.</text>
</comment>
<name>A0ABR3RRX2_9PLEO</name>
<organism evidence="2 3">
    <name type="scientific">Nothophoma quercina</name>
    <dbReference type="NCBI Taxonomy" id="749835"/>
    <lineage>
        <taxon>Eukaryota</taxon>
        <taxon>Fungi</taxon>
        <taxon>Dikarya</taxon>
        <taxon>Ascomycota</taxon>
        <taxon>Pezizomycotina</taxon>
        <taxon>Dothideomycetes</taxon>
        <taxon>Pleosporomycetidae</taxon>
        <taxon>Pleosporales</taxon>
        <taxon>Pleosporineae</taxon>
        <taxon>Didymellaceae</taxon>
        <taxon>Nothophoma</taxon>
    </lineage>
</organism>
<dbReference type="Proteomes" id="UP001521222">
    <property type="component" value="Unassembled WGS sequence"/>
</dbReference>
<accession>A0ABR3RRX2</accession>
<feature type="region of interest" description="Disordered" evidence="1">
    <location>
        <begin position="14"/>
        <end position="48"/>
    </location>
</feature>
<evidence type="ECO:0000313" key="3">
    <source>
        <dbReference type="Proteomes" id="UP001521222"/>
    </source>
</evidence>
<evidence type="ECO:0000256" key="1">
    <source>
        <dbReference type="SAM" id="MobiDB-lite"/>
    </source>
</evidence>
<proteinExistence type="predicted"/>
<protein>
    <submittedName>
        <fullName evidence="2">Uncharacterized protein</fullName>
    </submittedName>
</protein>
<reference evidence="2 3" key="1">
    <citation type="submission" date="2024-02" db="EMBL/GenBank/DDBJ databases">
        <title>De novo assembly and annotation of 12 fungi associated with fruit tree decline syndrome in Ontario, Canada.</title>
        <authorList>
            <person name="Sulman M."/>
            <person name="Ellouze W."/>
            <person name="Ilyukhin E."/>
        </authorList>
    </citation>
    <scope>NUCLEOTIDE SEQUENCE [LARGE SCALE GENOMIC DNA]</scope>
    <source>
        <strain evidence="2 3">M97-236</strain>
    </source>
</reference>
<keyword evidence="3" id="KW-1185">Reference proteome</keyword>